<sequence length="133" mass="12682">MIPATTPIPSAATATPVDKDLTEQARPGYGIPSQDPRTGAQTALEPEDAEREAHSALMGGGMMAGAAAGAAVGVAVAGPVGVVVGGTLGGIAGALGGAAAGTLVSPDDPSADAVAAEHLAPPRRGPEGKTDPK</sequence>
<feature type="region of interest" description="Disordered" evidence="1">
    <location>
        <begin position="1"/>
        <end position="53"/>
    </location>
</feature>
<dbReference type="EMBL" id="JAVDTS010000003">
    <property type="protein sequence ID" value="MDR6837606.1"/>
    <property type="molecule type" value="Genomic_DNA"/>
</dbReference>
<dbReference type="EMBL" id="JAVDTL010000005">
    <property type="protein sequence ID" value="MDR6768364.1"/>
    <property type="molecule type" value="Genomic_DNA"/>
</dbReference>
<evidence type="ECO:0000313" key="3">
    <source>
        <dbReference type="EMBL" id="MDR6837606.1"/>
    </source>
</evidence>
<accession>A0AAJ2BUE6</accession>
<dbReference type="Proteomes" id="UP001253458">
    <property type="component" value="Unassembled WGS sequence"/>
</dbReference>
<evidence type="ECO:0000313" key="2">
    <source>
        <dbReference type="EMBL" id="MDR6768364.1"/>
    </source>
</evidence>
<keyword evidence="4" id="KW-1185">Reference proteome</keyword>
<organism evidence="2 5">
    <name type="scientific">Acidovorax delafieldii</name>
    <name type="common">Pseudomonas delafieldii</name>
    <dbReference type="NCBI Taxonomy" id="47920"/>
    <lineage>
        <taxon>Bacteria</taxon>
        <taxon>Pseudomonadati</taxon>
        <taxon>Pseudomonadota</taxon>
        <taxon>Betaproteobacteria</taxon>
        <taxon>Burkholderiales</taxon>
        <taxon>Comamonadaceae</taxon>
        <taxon>Acidovorax</taxon>
    </lineage>
</organism>
<gene>
    <name evidence="2" type="ORF">J2W88_003666</name>
    <name evidence="3" type="ORF">J2W93_002444</name>
</gene>
<protein>
    <submittedName>
        <fullName evidence="2">Phage-related tail protein</fullName>
    </submittedName>
</protein>
<evidence type="ECO:0000313" key="5">
    <source>
        <dbReference type="Proteomes" id="UP001253458"/>
    </source>
</evidence>
<evidence type="ECO:0000256" key="1">
    <source>
        <dbReference type="SAM" id="MobiDB-lite"/>
    </source>
</evidence>
<dbReference type="AlphaFoldDB" id="A0AAJ2BUE6"/>
<evidence type="ECO:0000313" key="4">
    <source>
        <dbReference type="Proteomes" id="UP001249076"/>
    </source>
</evidence>
<feature type="compositionally biased region" description="Basic and acidic residues" evidence="1">
    <location>
        <begin position="124"/>
        <end position="133"/>
    </location>
</feature>
<feature type="compositionally biased region" description="Low complexity" evidence="1">
    <location>
        <begin position="1"/>
        <end position="16"/>
    </location>
</feature>
<dbReference type="RefSeq" id="WP_209818285.1">
    <property type="nucleotide sequence ID" value="NZ_JAVDTL010000005.1"/>
</dbReference>
<feature type="compositionally biased region" description="Low complexity" evidence="1">
    <location>
        <begin position="106"/>
        <end position="116"/>
    </location>
</feature>
<proteinExistence type="predicted"/>
<reference evidence="2 4" key="1">
    <citation type="submission" date="2023-07" db="EMBL/GenBank/DDBJ databases">
        <title>Sorghum-associated microbial communities from plants grown in Nebraska, USA.</title>
        <authorList>
            <person name="Schachtman D."/>
        </authorList>
    </citation>
    <scope>NUCLEOTIDE SEQUENCE</scope>
    <source>
        <strain evidence="3 4">BE105</strain>
        <strain evidence="2">BE69</strain>
    </source>
</reference>
<name>A0AAJ2BUE6_ACIDE</name>
<feature type="region of interest" description="Disordered" evidence="1">
    <location>
        <begin position="106"/>
        <end position="133"/>
    </location>
</feature>
<dbReference type="Proteomes" id="UP001249076">
    <property type="component" value="Unassembled WGS sequence"/>
</dbReference>
<comment type="caution">
    <text evidence="2">The sequence shown here is derived from an EMBL/GenBank/DDBJ whole genome shotgun (WGS) entry which is preliminary data.</text>
</comment>